<evidence type="ECO:0000256" key="2">
    <source>
        <dbReference type="ARBA" id="ARBA00005582"/>
    </source>
</evidence>
<comment type="similarity">
    <text evidence="2 5">Belongs to the Nudix hydrolase family.</text>
</comment>
<protein>
    <submittedName>
        <fullName evidence="7">NUDIX hydrolase</fullName>
    </submittedName>
</protein>
<evidence type="ECO:0000313" key="7">
    <source>
        <dbReference type="EMBL" id="MBL1073724.1"/>
    </source>
</evidence>
<dbReference type="PROSITE" id="PS00893">
    <property type="entry name" value="NUDIX_BOX"/>
    <property type="match status" value="1"/>
</dbReference>
<dbReference type="Gene3D" id="3.90.79.10">
    <property type="entry name" value="Nucleoside Triphosphate Pyrophosphohydrolase"/>
    <property type="match status" value="1"/>
</dbReference>
<dbReference type="InterPro" id="IPR000086">
    <property type="entry name" value="NUDIX_hydrolase_dom"/>
</dbReference>
<evidence type="ECO:0000256" key="1">
    <source>
        <dbReference type="ARBA" id="ARBA00001946"/>
    </source>
</evidence>
<keyword evidence="3 5" id="KW-0378">Hydrolase</keyword>
<dbReference type="PRINTS" id="PR00502">
    <property type="entry name" value="NUDIXFAMILY"/>
</dbReference>
<dbReference type="GO" id="GO:0016787">
    <property type="term" value="F:hydrolase activity"/>
    <property type="evidence" value="ECO:0007669"/>
    <property type="project" value="UniProtKB-KW"/>
</dbReference>
<evidence type="ECO:0000256" key="5">
    <source>
        <dbReference type="RuleBase" id="RU003476"/>
    </source>
</evidence>
<dbReference type="InterPro" id="IPR015797">
    <property type="entry name" value="NUDIX_hydrolase-like_dom_sf"/>
</dbReference>
<dbReference type="Proteomes" id="UP000602198">
    <property type="component" value="Unassembled WGS sequence"/>
</dbReference>
<dbReference type="SUPFAM" id="SSF55811">
    <property type="entry name" value="Nudix"/>
    <property type="match status" value="1"/>
</dbReference>
<evidence type="ECO:0000313" key="8">
    <source>
        <dbReference type="Proteomes" id="UP000602198"/>
    </source>
</evidence>
<dbReference type="PROSITE" id="PS51462">
    <property type="entry name" value="NUDIX"/>
    <property type="match status" value="1"/>
</dbReference>
<dbReference type="PANTHER" id="PTHR43046">
    <property type="entry name" value="GDP-MANNOSE MANNOSYL HYDROLASE"/>
    <property type="match status" value="1"/>
</dbReference>
<comment type="cofactor">
    <cofactor evidence="1">
        <name>Mg(2+)</name>
        <dbReference type="ChEBI" id="CHEBI:18420"/>
    </cofactor>
</comment>
<dbReference type="PANTHER" id="PTHR43046:SF12">
    <property type="entry name" value="GDP-MANNOSE MANNOSYL HYDROLASE"/>
    <property type="match status" value="1"/>
</dbReference>
<dbReference type="InterPro" id="IPR020084">
    <property type="entry name" value="NUDIX_hydrolase_CS"/>
</dbReference>
<dbReference type="RefSeq" id="WP_201944098.1">
    <property type="nucleotide sequence ID" value="NZ_JAERRJ010000002.1"/>
</dbReference>
<dbReference type="Pfam" id="PF00293">
    <property type="entry name" value="NUDIX"/>
    <property type="match status" value="1"/>
</dbReference>
<comment type="caution">
    <text evidence="7">The sequence shown here is derived from an EMBL/GenBank/DDBJ whole genome shotgun (WGS) entry which is preliminary data.</text>
</comment>
<evidence type="ECO:0000256" key="3">
    <source>
        <dbReference type="ARBA" id="ARBA00022801"/>
    </source>
</evidence>
<sequence length="160" mass="17809">MTPEQLDYIAGLPRKRMGSGILFVDDADRVLLVEPTYKDHWELPGGVVEAGESPYATAVREVREELGLTVTPGPLLVVDWLPPGRYPDDSIMYLFDGGVLGADRTRAITLQAEELRSWAWCDAAAVADRLPDRMVRRVEGALRARRDRTALYLEHGYAVG</sequence>
<gene>
    <name evidence="7" type="ORF">JK358_04900</name>
</gene>
<keyword evidence="4" id="KW-0460">Magnesium</keyword>
<name>A0ABS1LZM9_9NOCA</name>
<evidence type="ECO:0000256" key="4">
    <source>
        <dbReference type="ARBA" id="ARBA00022842"/>
    </source>
</evidence>
<accession>A0ABS1LZM9</accession>
<dbReference type="CDD" id="cd18876">
    <property type="entry name" value="NUDIX_Hydrolase"/>
    <property type="match status" value="1"/>
</dbReference>
<proteinExistence type="inferred from homology"/>
<keyword evidence="8" id="KW-1185">Reference proteome</keyword>
<dbReference type="EMBL" id="JAERRJ010000002">
    <property type="protein sequence ID" value="MBL1073724.1"/>
    <property type="molecule type" value="Genomic_DNA"/>
</dbReference>
<evidence type="ECO:0000259" key="6">
    <source>
        <dbReference type="PROSITE" id="PS51462"/>
    </source>
</evidence>
<feature type="domain" description="Nudix hydrolase" evidence="6">
    <location>
        <begin position="13"/>
        <end position="143"/>
    </location>
</feature>
<organism evidence="7 8">
    <name type="scientific">Nocardia acididurans</name>
    <dbReference type="NCBI Taxonomy" id="2802282"/>
    <lineage>
        <taxon>Bacteria</taxon>
        <taxon>Bacillati</taxon>
        <taxon>Actinomycetota</taxon>
        <taxon>Actinomycetes</taxon>
        <taxon>Mycobacteriales</taxon>
        <taxon>Nocardiaceae</taxon>
        <taxon>Nocardia</taxon>
    </lineage>
</organism>
<reference evidence="7 8" key="1">
    <citation type="submission" date="2021-01" db="EMBL/GenBank/DDBJ databases">
        <title>WGS of actinomycetes isolated from Thailand.</title>
        <authorList>
            <person name="Thawai C."/>
        </authorList>
    </citation>
    <scope>NUCLEOTIDE SEQUENCE [LARGE SCALE GENOMIC DNA]</scope>
    <source>
        <strain evidence="7 8">LPG 2</strain>
    </source>
</reference>
<dbReference type="InterPro" id="IPR020476">
    <property type="entry name" value="Nudix_hydrolase"/>
</dbReference>